<comment type="caution">
    <text evidence="1">The sequence shown here is derived from an EMBL/GenBank/DDBJ whole genome shotgun (WGS) entry which is preliminary data.</text>
</comment>
<keyword evidence="2" id="KW-1185">Reference proteome</keyword>
<accession>A0ABD3XPR4</accession>
<dbReference type="EMBL" id="JBJQND010000001">
    <property type="protein sequence ID" value="KAL3888171.1"/>
    <property type="molecule type" value="Genomic_DNA"/>
</dbReference>
<organism evidence="1 2">
    <name type="scientific">Sinanodonta woodiana</name>
    <name type="common">Chinese pond mussel</name>
    <name type="synonym">Anodonta woodiana</name>
    <dbReference type="NCBI Taxonomy" id="1069815"/>
    <lineage>
        <taxon>Eukaryota</taxon>
        <taxon>Metazoa</taxon>
        <taxon>Spiralia</taxon>
        <taxon>Lophotrochozoa</taxon>
        <taxon>Mollusca</taxon>
        <taxon>Bivalvia</taxon>
        <taxon>Autobranchia</taxon>
        <taxon>Heteroconchia</taxon>
        <taxon>Palaeoheterodonta</taxon>
        <taxon>Unionida</taxon>
        <taxon>Unionoidea</taxon>
        <taxon>Unionidae</taxon>
        <taxon>Unioninae</taxon>
        <taxon>Sinanodonta</taxon>
    </lineage>
</organism>
<gene>
    <name evidence="1" type="ORF">ACJMK2_000550</name>
</gene>
<sequence>MTTSSQSTSEFESSVVDSDCIEDTLKNTSIVERTSQEGSKDLKDRNVILFQESVLNGGKDGNNPRFVGLVCLADGKVVIADYNNSMCCLYDSDYNLMSSCTMSNRPLNVCAIDTDEVAVTLPDNYKIQFLKIGDAIQPSGHITTRRMCMAKVALNKTELVYAGTMIDEKTYYWGTITRDGREKSCFHIPRGNITCSDVYIALNACKTRVYISCNDANTVFCVGLDGEQHYAYKVMEGPNPGKPMGIALDSEDNVYVVVYSLNSIHRLSPECQLQQVVKDMIPIYPQAICFKQSGDAFLLTSIASNICGTYKLK</sequence>
<name>A0ABD3XPR4_SINWO</name>
<proteinExistence type="predicted"/>
<evidence type="ECO:0000313" key="1">
    <source>
        <dbReference type="EMBL" id="KAL3888171.1"/>
    </source>
</evidence>
<dbReference type="AlphaFoldDB" id="A0ABD3XPR4"/>
<dbReference type="InterPro" id="IPR011042">
    <property type="entry name" value="6-blade_b-propeller_TolB-like"/>
</dbReference>
<dbReference type="SUPFAM" id="SSF63829">
    <property type="entry name" value="Calcium-dependent phosphotriesterase"/>
    <property type="match status" value="1"/>
</dbReference>
<reference evidence="1 2" key="1">
    <citation type="submission" date="2024-11" db="EMBL/GenBank/DDBJ databases">
        <title>Chromosome-level genome assembly of the freshwater bivalve Anodonta woodiana.</title>
        <authorList>
            <person name="Chen X."/>
        </authorList>
    </citation>
    <scope>NUCLEOTIDE SEQUENCE [LARGE SCALE GENOMIC DNA]</scope>
    <source>
        <strain evidence="1">MN2024</strain>
        <tissue evidence="1">Gills</tissue>
    </source>
</reference>
<dbReference type="Gene3D" id="2.120.10.30">
    <property type="entry name" value="TolB, C-terminal domain"/>
    <property type="match status" value="1"/>
</dbReference>
<dbReference type="Proteomes" id="UP001634394">
    <property type="component" value="Unassembled WGS sequence"/>
</dbReference>
<evidence type="ECO:0000313" key="2">
    <source>
        <dbReference type="Proteomes" id="UP001634394"/>
    </source>
</evidence>
<protein>
    <submittedName>
        <fullName evidence="1">Uncharacterized protein</fullName>
    </submittedName>
</protein>